<dbReference type="Gene3D" id="3.40.630.30">
    <property type="match status" value="1"/>
</dbReference>
<sequence>MTAIVLDERGYRRLVSVQWRDIRTERLLLRPLRPDDRDDVVAIQTDPRTHCHDPAAPTRGEADVKFTAWLEHWNAHGFGYLAVLPLGSAELIGVGGLQHTQFDGLPLLNLYYRLRPTAWGRGYATELASAVVEWAERDLPGLPVQISVHTTNEPSLRVAERLGFTVCAESFSDGTTSQHFRKPR</sequence>
<gene>
    <name evidence="2" type="ORF">FHX46_004589</name>
</gene>
<dbReference type="RefSeq" id="WP_208400248.1">
    <property type="nucleotide sequence ID" value="NZ_JAANOU010000001.1"/>
</dbReference>
<keyword evidence="3" id="KW-1185">Reference proteome</keyword>
<dbReference type="InterPro" id="IPR051531">
    <property type="entry name" value="N-acetyltransferase"/>
</dbReference>
<name>A0ABX0T0A9_9PSEU</name>
<dbReference type="Proteomes" id="UP000754495">
    <property type="component" value="Unassembled WGS sequence"/>
</dbReference>
<proteinExistence type="predicted"/>
<dbReference type="SUPFAM" id="SSF55729">
    <property type="entry name" value="Acyl-CoA N-acyltransferases (Nat)"/>
    <property type="match status" value="1"/>
</dbReference>
<dbReference type="InterPro" id="IPR000182">
    <property type="entry name" value="GNAT_dom"/>
</dbReference>
<reference evidence="2 3" key="1">
    <citation type="submission" date="2020-03" db="EMBL/GenBank/DDBJ databases">
        <title>Sequencing the genomes of 1000 actinobacteria strains.</title>
        <authorList>
            <person name="Klenk H.-P."/>
        </authorList>
    </citation>
    <scope>NUCLEOTIDE SEQUENCE [LARGE SCALE GENOMIC DNA]</scope>
    <source>
        <strain evidence="2 3">DSM 45668</strain>
    </source>
</reference>
<evidence type="ECO:0000313" key="2">
    <source>
        <dbReference type="EMBL" id="NIH82059.1"/>
    </source>
</evidence>
<evidence type="ECO:0000313" key="3">
    <source>
        <dbReference type="Proteomes" id="UP000754495"/>
    </source>
</evidence>
<organism evidence="2 3">
    <name type="scientific">Amycolatopsis viridis</name>
    <dbReference type="NCBI Taxonomy" id="185678"/>
    <lineage>
        <taxon>Bacteria</taxon>
        <taxon>Bacillati</taxon>
        <taxon>Actinomycetota</taxon>
        <taxon>Actinomycetes</taxon>
        <taxon>Pseudonocardiales</taxon>
        <taxon>Pseudonocardiaceae</taxon>
        <taxon>Amycolatopsis</taxon>
    </lineage>
</organism>
<dbReference type="PANTHER" id="PTHR43792:SF1">
    <property type="entry name" value="N-ACETYLTRANSFERASE DOMAIN-CONTAINING PROTEIN"/>
    <property type="match status" value="1"/>
</dbReference>
<comment type="caution">
    <text evidence="2">The sequence shown here is derived from an EMBL/GenBank/DDBJ whole genome shotgun (WGS) entry which is preliminary data.</text>
</comment>
<dbReference type="EMBL" id="JAANOU010000001">
    <property type="protein sequence ID" value="NIH82059.1"/>
    <property type="molecule type" value="Genomic_DNA"/>
</dbReference>
<dbReference type="PROSITE" id="PS51186">
    <property type="entry name" value="GNAT"/>
    <property type="match status" value="1"/>
</dbReference>
<dbReference type="InterPro" id="IPR016181">
    <property type="entry name" value="Acyl_CoA_acyltransferase"/>
</dbReference>
<dbReference type="PANTHER" id="PTHR43792">
    <property type="entry name" value="GNAT FAMILY, PUTATIVE (AFU_ORTHOLOGUE AFUA_3G00765)-RELATED-RELATED"/>
    <property type="match status" value="1"/>
</dbReference>
<protein>
    <submittedName>
        <fullName evidence="2">RimJ/RimL family protein N-acetyltransferase</fullName>
    </submittedName>
</protein>
<feature type="domain" description="N-acetyltransferase" evidence="1">
    <location>
        <begin position="27"/>
        <end position="184"/>
    </location>
</feature>
<dbReference type="Pfam" id="PF13302">
    <property type="entry name" value="Acetyltransf_3"/>
    <property type="match status" value="1"/>
</dbReference>
<accession>A0ABX0T0A9</accession>
<evidence type="ECO:0000259" key="1">
    <source>
        <dbReference type="PROSITE" id="PS51186"/>
    </source>
</evidence>